<keyword evidence="1" id="KW-0812">Transmembrane</keyword>
<dbReference type="AlphaFoldDB" id="A0A7E4VZ92"/>
<sequence length="183" mass="20254">MPTYTSANPKTPLLPVHSPTIAQTSFTNAAFDAYPEGGTGYVNPVMDGTNPDATSIPMSVEDALYLSEEEESEIDMDTEDFNYHQLDGNCPDPFPAYVPKQPKRNNRRRHPGEQFNVMLIQLPDETCMLRCMTGTVIITLAVIVFIVVVYCMRIRENTGLPLEVDDFAQPNPANDIIAMAPGL</sequence>
<protein>
    <submittedName>
        <fullName evidence="3">LITAF domain-containing protein</fullName>
    </submittedName>
</protein>
<keyword evidence="1" id="KW-1133">Transmembrane helix</keyword>
<proteinExistence type="predicted"/>
<reference evidence="3" key="2">
    <citation type="submission" date="2020-10" db="UniProtKB">
        <authorList>
            <consortium name="WormBaseParasite"/>
        </authorList>
    </citation>
    <scope>IDENTIFICATION</scope>
</reference>
<accession>A0A7E4VZ92</accession>
<organism evidence="2 3">
    <name type="scientific">Panagrellus redivivus</name>
    <name type="common">Microworm</name>
    <dbReference type="NCBI Taxonomy" id="6233"/>
    <lineage>
        <taxon>Eukaryota</taxon>
        <taxon>Metazoa</taxon>
        <taxon>Ecdysozoa</taxon>
        <taxon>Nematoda</taxon>
        <taxon>Chromadorea</taxon>
        <taxon>Rhabditida</taxon>
        <taxon>Tylenchina</taxon>
        <taxon>Panagrolaimomorpha</taxon>
        <taxon>Panagrolaimoidea</taxon>
        <taxon>Panagrolaimidae</taxon>
        <taxon>Panagrellus</taxon>
    </lineage>
</organism>
<keyword evidence="1" id="KW-0472">Membrane</keyword>
<dbReference type="WBParaSite" id="Pan_g4712.t1">
    <property type="protein sequence ID" value="Pan_g4712.t1"/>
    <property type="gene ID" value="Pan_g4712"/>
</dbReference>
<feature type="transmembrane region" description="Helical" evidence="1">
    <location>
        <begin position="132"/>
        <end position="152"/>
    </location>
</feature>
<keyword evidence="2" id="KW-1185">Reference proteome</keyword>
<evidence type="ECO:0000256" key="1">
    <source>
        <dbReference type="SAM" id="Phobius"/>
    </source>
</evidence>
<reference evidence="2" key="1">
    <citation type="journal article" date="2013" name="Genetics">
        <title>The draft genome and transcriptome of Panagrellus redivivus are shaped by the harsh demands of a free-living lifestyle.</title>
        <authorList>
            <person name="Srinivasan J."/>
            <person name="Dillman A.R."/>
            <person name="Macchietto M.G."/>
            <person name="Heikkinen L."/>
            <person name="Lakso M."/>
            <person name="Fracchia K.M."/>
            <person name="Antoshechkin I."/>
            <person name="Mortazavi A."/>
            <person name="Wong G."/>
            <person name="Sternberg P.W."/>
        </authorList>
    </citation>
    <scope>NUCLEOTIDE SEQUENCE [LARGE SCALE GENOMIC DNA]</scope>
    <source>
        <strain evidence="2">MT8872</strain>
    </source>
</reference>
<evidence type="ECO:0000313" key="2">
    <source>
        <dbReference type="Proteomes" id="UP000492821"/>
    </source>
</evidence>
<dbReference type="Proteomes" id="UP000492821">
    <property type="component" value="Unassembled WGS sequence"/>
</dbReference>
<evidence type="ECO:0000313" key="3">
    <source>
        <dbReference type="WBParaSite" id="Pan_g4712.t1"/>
    </source>
</evidence>
<name>A0A7E4VZ92_PANRE</name>